<dbReference type="EMBL" id="JABFUD020000005">
    <property type="protein sequence ID" value="KAI5079313.1"/>
    <property type="molecule type" value="Genomic_DNA"/>
</dbReference>
<dbReference type="AlphaFoldDB" id="A0A9D4ZKS7"/>
<proteinExistence type="predicted"/>
<evidence type="ECO:0000313" key="1">
    <source>
        <dbReference type="EMBL" id="KAI5079313.1"/>
    </source>
</evidence>
<accession>A0A9D4ZKS7</accession>
<gene>
    <name evidence="1" type="ORF">GOP47_0004792</name>
</gene>
<evidence type="ECO:0000313" key="2">
    <source>
        <dbReference type="Proteomes" id="UP000886520"/>
    </source>
</evidence>
<keyword evidence="2" id="KW-1185">Reference proteome</keyword>
<name>A0A9D4ZKS7_ADICA</name>
<protein>
    <submittedName>
        <fullName evidence="1">Uncharacterized protein</fullName>
    </submittedName>
</protein>
<comment type="caution">
    <text evidence="1">The sequence shown here is derived from an EMBL/GenBank/DDBJ whole genome shotgun (WGS) entry which is preliminary data.</text>
</comment>
<sequence>MSSFPLRLDHFFGEGLGGGSAPFGANLLARKWEVSVLPCVLDVMDGPFGLVWLRLFGFQAWYVWFWGFPTCPLDSLRLPVGILTGGGRVLRGGGTQVEVMIG</sequence>
<organism evidence="1 2">
    <name type="scientific">Adiantum capillus-veneris</name>
    <name type="common">Maidenhair fern</name>
    <dbReference type="NCBI Taxonomy" id="13818"/>
    <lineage>
        <taxon>Eukaryota</taxon>
        <taxon>Viridiplantae</taxon>
        <taxon>Streptophyta</taxon>
        <taxon>Embryophyta</taxon>
        <taxon>Tracheophyta</taxon>
        <taxon>Polypodiopsida</taxon>
        <taxon>Polypodiidae</taxon>
        <taxon>Polypodiales</taxon>
        <taxon>Pteridineae</taxon>
        <taxon>Pteridaceae</taxon>
        <taxon>Vittarioideae</taxon>
        <taxon>Adiantum</taxon>
    </lineage>
</organism>
<dbReference type="Proteomes" id="UP000886520">
    <property type="component" value="Chromosome 5"/>
</dbReference>
<reference evidence="1 2" key="1">
    <citation type="submission" date="2021-01" db="EMBL/GenBank/DDBJ databases">
        <title>Adiantum capillus-veneris genome.</title>
        <authorList>
            <person name="Fang Y."/>
            <person name="Liao Q."/>
        </authorList>
    </citation>
    <scope>NUCLEOTIDE SEQUENCE [LARGE SCALE GENOMIC DNA]</scope>
    <source>
        <strain evidence="1">H3</strain>
        <tissue evidence="1">Leaf</tissue>
    </source>
</reference>